<name>A0A4S4G0I6_9MICO</name>
<evidence type="ECO:0000256" key="1">
    <source>
        <dbReference type="SAM" id="MobiDB-lite"/>
    </source>
</evidence>
<protein>
    <submittedName>
        <fullName evidence="3">DUF3060 domain-containing protein</fullName>
    </submittedName>
</protein>
<dbReference type="Proteomes" id="UP000307380">
    <property type="component" value="Unassembled WGS sequence"/>
</dbReference>
<evidence type="ECO:0000313" key="4">
    <source>
        <dbReference type="Proteomes" id="UP000307380"/>
    </source>
</evidence>
<evidence type="ECO:0000313" key="3">
    <source>
        <dbReference type="EMBL" id="THG36151.1"/>
    </source>
</evidence>
<accession>A0A4S4G0I6</accession>
<proteinExistence type="predicted"/>
<dbReference type="Pfam" id="PF11259">
    <property type="entry name" value="DUF3060"/>
    <property type="match status" value="2"/>
</dbReference>
<reference evidence="3 4" key="1">
    <citation type="submission" date="2019-04" db="EMBL/GenBank/DDBJ databases">
        <authorList>
            <person name="Jiang L."/>
        </authorList>
    </citation>
    <scope>NUCLEOTIDE SEQUENCE [LARGE SCALE GENOMIC DNA]</scope>
    <source>
        <strain evidence="3 4">YIM 131861</strain>
    </source>
</reference>
<feature type="region of interest" description="Disordered" evidence="1">
    <location>
        <begin position="163"/>
        <end position="186"/>
    </location>
</feature>
<dbReference type="PROSITE" id="PS51257">
    <property type="entry name" value="PROKAR_LIPOPROTEIN"/>
    <property type="match status" value="1"/>
</dbReference>
<sequence length="186" mass="18483">MKRMAAALGAGMLVALLAGCVPMIPNVPGDRNPASGRNGGVAPRDESQPTPESPIAPPRDVRCGDGQDVTLDAQGRTFTVTGQCGTVNLKGQALTVTVDHADGVSISGQAIVVKVGDAVGGLQINGNANAVQTGDLGAVSVSGQGNQITAKALGALSISGNDNTVTGDTDPTTSDVNGQGNVVRRS</sequence>
<feature type="compositionally biased region" description="Polar residues" evidence="1">
    <location>
        <begin position="163"/>
        <end position="180"/>
    </location>
</feature>
<organism evidence="3 4">
    <name type="scientific">Orlajensenia flava</name>
    <dbReference type="NCBI Taxonomy" id="2565934"/>
    <lineage>
        <taxon>Bacteria</taxon>
        <taxon>Bacillati</taxon>
        <taxon>Actinomycetota</taxon>
        <taxon>Actinomycetes</taxon>
        <taxon>Micrococcales</taxon>
        <taxon>Microbacteriaceae</taxon>
        <taxon>Orlajensenia</taxon>
    </lineage>
</organism>
<evidence type="ECO:0000256" key="2">
    <source>
        <dbReference type="SAM" id="SignalP"/>
    </source>
</evidence>
<gene>
    <name evidence="3" type="ORF">E6C70_01005</name>
</gene>
<feature type="chain" id="PRO_5039412136" evidence="2">
    <location>
        <begin position="21"/>
        <end position="186"/>
    </location>
</feature>
<feature type="region of interest" description="Disordered" evidence="1">
    <location>
        <begin position="29"/>
        <end position="61"/>
    </location>
</feature>
<dbReference type="AlphaFoldDB" id="A0A4S4G0I6"/>
<feature type="signal peptide" evidence="2">
    <location>
        <begin position="1"/>
        <end position="20"/>
    </location>
</feature>
<keyword evidence="4" id="KW-1185">Reference proteome</keyword>
<dbReference type="RefSeq" id="WP_136421391.1">
    <property type="nucleotide sequence ID" value="NZ_OZ241748.1"/>
</dbReference>
<keyword evidence="2" id="KW-0732">Signal</keyword>
<dbReference type="EMBL" id="SSSN01000002">
    <property type="protein sequence ID" value="THG36151.1"/>
    <property type="molecule type" value="Genomic_DNA"/>
</dbReference>
<comment type="caution">
    <text evidence="3">The sequence shown here is derived from an EMBL/GenBank/DDBJ whole genome shotgun (WGS) entry which is preliminary data.</text>
</comment>
<dbReference type="InterPro" id="IPR021417">
    <property type="entry name" value="DUF3060"/>
</dbReference>